<gene>
    <name evidence="3" type="ORF">TISLANDTSLP1_10450</name>
</gene>
<dbReference type="InterPro" id="IPR014862">
    <property type="entry name" value="TrwC"/>
</dbReference>
<comment type="caution">
    <text evidence="3">The sequence shown here is derived from an EMBL/GenBank/DDBJ whole genome shotgun (WGS) entry which is preliminary data.</text>
</comment>
<accession>A0A9W6GGM7</accession>
<feature type="domain" description="TrwC relaxase" evidence="2">
    <location>
        <begin position="15"/>
        <end position="285"/>
    </location>
</feature>
<dbReference type="Pfam" id="PF13604">
    <property type="entry name" value="AAA_30"/>
    <property type="match status" value="1"/>
</dbReference>
<evidence type="ECO:0000313" key="4">
    <source>
        <dbReference type="Proteomes" id="UP001144297"/>
    </source>
</evidence>
<reference evidence="3" key="1">
    <citation type="submission" date="2022-12" db="EMBL/GenBank/DDBJ databases">
        <title>Reference genome sequencing for broad-spectrum identification of bacterial and archaeal isolates by mass spectrometry.</title>
        <authorList>
            <person name="Sekiguchi Y."/>
            <person name="Tourlousse D.M."/>
        </authorList>
    </citation>
    <scope>NUCLEOTIDE SEQUENCE</scope>
    <source>
        <strain evidence="3">TSL-P1</strain>
    </source>
</reference>
<feature type="compositionally biased region" description="Low complexity" evidence="1">
    <location>
        <begin position="1136"/>
        <end position="1145"/>
    </location>
</feature>
<protein>
    <recommendedName>
        <fullName evidence="2">TrwC relaxase domain-containing protein</fullName>
    </recommendedName>
</protein>
<dbReference type="InterPro" id="IPR027417">
    <property type="entry name" value="P-loop_NTPase"/>
</dbReference>
<dbReference type="CDD" id="cd18809">
    <property type="entry name" value="SF1_C_RecD"/>
    <property type="match status" value="1"/>
</dbReference>
<dbReference type="InterPro" id="IPR050534">
    <property type="entry name" value="Coronavir_polyprotein_1ab"/>
</dbReference>
<dbReference type="CDD" id="cd17933">
    <property type="entry name" value="DEXSc_RecD-like"/>
    <property type="match status" value="1"/>
</dbReference>
<evidence type="ECO:0000259" key="2">
    <source>
        <dbReference type="Pfam" id="PF08751"/>
    </source>
</evidence>
<sequence length="1187" mass="134653">MAVTIGQIYESLGKYEKDNYFLKNAEPQKFGQGWEKLGEHIEMNEKNYKLVAEGKNPATGQQLVDTRNGHRPGYNLTFSPDKSFSVATFSDPELKQALLDAHHAAVRDTLQYAEKELAQVRQGQDGEKIPVKTQNFVGFTIDHTCNRDGDVQIHTHAVVFNMSYNEQTQKWQALHSDPFKSNILEKIYENQLAYYLQQKGFSVEWKQSESGRSQYASVAGVPEAAIEATSQRAAEIKEAVEKLKEQYPNATPGELKQIAAYETRPDKKEMTLKQIENQFQSRLTDVGLTKNDIVKGIEQARQQWQEQKLENIKMNEYEVVKQAYSVLSEQKAVFSSQELLKTALDISKGDVSIEKIQNAVNDFIKDKDLIKLADDLKIKNGSRTYADSLYTTRENLFAEKNIFKITESLQNKFNPIYDNQNALNEIRAYEKATGFQMTESQTKAVETALTSKNGVLIFQGYAGTGKTTVLEALQSIVEKQGYKIIGMSETNVAVNQMKESKIDATTVTKFLNSPQLKSQVNSNTILVVDECSFMGARNMEKILNIAKENNARVYLFGDKAQLPPISAGYPFKDLQDKNIVTTVEMKDIIRQKDPELKQAVESIIKQDIDKAFEKLNVIELKENLYRETAKLYNEKGGYKDYIISTYTNVDKNNLNNEIRSLLKEQGILSKEEHSFTIYSPQNLQGSDKLNIHNYQVEDRLVVNKSKAGMKVGAELTITSIDRQNHTLKAYAVTKQGLKEYQIDIRRHGDHFNAYSAEQRNFSIGDKIIFNANLREDKQLKAANSEIGYIKSIQGNQITIQKGKETLTFDASKFQYFDHGYASTTYKAQGKTAQGAIYFAPVHENSPQRSYQDFYVAISRAKSNAFIVTNDKEKLKEQVKNFAEKESVISAEQKHNLNLDPVCKDLSTEQQKTVQAKDQIDLSKHFKVHDKNEKQGTKWQLLPGISYQSCKGLIFSHTKAKDTWLSLLTGKHDTFIKESKVVLGKERGAKTRTEYVKEKTFSGATKLKGITVSVNKDKSYVTITKWSGIVDRIKDLNISNFSNTRTESFSINVKSLKLDLDKLKNSTQDKDKIKHIEKAQKHLDKLADKADIKHYEKAKSELKKADIDLDKIREQSRTESISKSHTSETFKSESRISTRTSTTERTISNEKAADNMRNISSKSISTSESKSESVSKSDSHTQNISRGR</sequence>
<feature type="region of interest" description="Disordered" evidence="1">
    <location>
        <begin position="1114"/>
        <end position="1187"/>
    </location>
</feature>
<feature type="compositionally biased region" description="Basic and acidic residues" evidence="1">
    <location>
        <begin position="1168"/>
        <end position="1178"/>
    </location>
</feature>
<dbReference type="SUPFAM" id="SSF52540">
    <property type="entry name" value="P-loop containing nucleoside triphosphate hydrolases"/>
    <property type="match status" value="2"/>
</dbReference>
<proteinExistence type="predicted"/>
<dbReference type="Pfam" id="PF08751">
    <property type="entry name" value="TrwC"/>
    <property type="match status" value="1"/>
</dbReference>
<name>A0A9W6GGM7_9BACT</name>
<evidence type="ECO:0000313" key="3">
    <source>
        <dbReference type="EMBL" id="GLI53352.1"/>
    </source>
</evidence>
<feature type="compositionally biased region" description="Basic and acidic residues" evidence="1">
    <location>
        <begin position="1114"/>
        <end position="1135"/>
    </location>
</feature>
<evidence type="ECO:0000256" key="1">
    <source>
        <dbReference type="SAM" id="MobiDB-lite"/>
    </source>
</evidence>
<dbReference type="Proteomes" id="UP001144297">
    <property type="component" value="Unassembled WGS sequence"/>
</dbReference>
<keyword evidence="4" id="KW-1185">Reference proteome</keyword>
<dbReference type="Gene3D" id="3.40.50.300">
    <property type="entry name" value="P-loop containing nucleotide triphosphate hydrolases"/>
    <property type="match status" value="2"/>
</dbReference>
<dbReference type="AlphaFoldDB" id="A0A9W6GGM7"/>
<dbReference type="PANTHER" id="PTHR43788">
    <property type="entry name" value="DNA2/NAM7 HELICASE FAMILY MEMBER"/>
    <property type="match status" value="1"/>
</dbReference>
<dbReference type="SUPFAM" id="SSF55464">
    <property type="entry name" value="Origin of replication-binding domain, RBD-like"/>
    <property type="match status" value="1"/>
</dbReference>
<dbReference type="NCBIfam" id="NF041492">
    <property type="entry name" value="MobF"/>
    <property type="match status" value="1"/>
</dbReference>
<dbReference type="EMBL" id="BSDX01000001">
    <property type="protein sequence ID" value="GLI53352.1"/>
    <property type="molecule type" value="Genomic_DNA"/>
</dbReference>
<organism evidence="3 4">
    <name type="scientific">Thermodesulfovibrio yellowstonii</name>
    <dbReference type="NCBI Taxonomy" id="28262"/>
    <lineage>
        <taxon>Bacteria</taxon>
        <taxon>Pseudomonadati</taxon>
        <taxon>Nitrospirota</taxon>
        <taxon>Thermodesulfovibrionia</taxon>
        <taxon>Thermodesulfovibrionales</taxon>
        <taxon>Thermodesulfovibrionaceae</taxon>
        <taxon>Thermodesulfovibrio</taxon>
    </lineage>
</organism>